<dbReference type="Gene3D" id="3.40.50.150">
    <property type="entry name" value="Vaccinia Virus protein VP39"/>
    <property type="match status" value="1"/>
</dbReference>
<proteinExistence type="predicted"/>
<name>A0A1H2XE02_9FIRM</name>
<protein>
    <submittedName>
        <fullName evidence="3">Methyltransferase domain-containing protein</fullName>
    </submittedName>
</protein>
<dbReference type="InterPro" id="IPR029063">
    <property type="entry name" value="SAM-dependent_MTases_sf"/>
</dbReference>
<evidence type="ECO:0000259" key="2">
    <source>
        <dbReference type="Pfam" id="PF08241"/>
    </source>
</evidence>
<dbReference type="PANTHER" id="PTHR44068:SF11">
    <property type="entry name" value="GERANYL DIPHOSPHATE 2-C-METHYLTRANSFERASE"/>
    <property type="match status" value="1"/>
</dbReference>
<dbReference type="InterPro" id="IPR050447">
    <property type="entry name" value="Erg6_SMT_methyltransf"/>
</dbReference>
<dbReference type="PANTHER" id="PTHR44068">
    <property type="entry name" value="ZGC:194242"/>
    <property type="match status" value="1"/>
</dbReference>
<dbReference type="CDD" id="cd02440">
    <property type="entry name" value="AdoMet_MTases"/>
    <property type="match status" value="1"/>
</dbReference>
<dbReference type="RefSeq" id="WP_093752213.1">
    <property type="nucleotide sequence ID" value="NZ_FNNG01000005.1"/>
</dbReference>
<reference evidence="3 4" key="1">
    <citation type="submission" date="2016-10" db="EMBL/GenBank/DDBJ databases">
        <authorList>
            <person name="de Groot N.N."/>
        </authorList>
    </citation>
    <scope>NUCLEOTIDE SEQUENCE [LARGE SCALE GENOMIC DNA]</scope>
    <source>
        <strain evidence="3 4">DSM 23310</strain>
    </source>
</reference>
<dbReference type="Proteomes" id="UP000198828">
    <property type="component" value="Unassembled WGS sequence"/>
</dbReference>
<dbReference type="GO" id="GO:0008757">
    <property type="term" value="F:S-adenosylmethionine-dependent methyltransferase activity"/>
    <property type="evidence" value="ECO:0007669"/>
    <property type="project" value="InterPro"/>
</dbReference>
<dbReference type="OrthoDB" id="9791837at2"/>
<keyword evidence="3" id="KW-0489">Methyltransferase</keyword>
<organism evidence="3 4">
    <name type="scientific">Tepidimicrobium xylanilyticum</name>
    <dbReference type="NCBI Taxonomy" id="1123352"/>
    <lineage>
        <taxon>Bacteria</taxon>
        <taxon>Bacillati</taxon>
        <taxon>Bacillota</taxon>
        <taxon>Tissierellia</taxon>
        <taxon>Tissierellales</taxon>
        <taxon>Tepidimicrobiaceae</taxon>
        <taxon>Tepidimicrobium</taxon>
    </lineage>
</organism>
<evidence type="ECO:0000313" key="4">
    <source>
        <dbReference type="Proteomes" id="UP000198828"/>
    </source>
</evidence>
<keyword evidence="1 3" id="KW-0808">Transferase</keyword>
<dbReference type="GO" id="GO:0032259">
    <property type="term" value="P:methylation"/>
    <property type="evidence" value="ECO:0007669"/>
    <property type="project" value="UniProtKB-KW"/>
</dbReference>
<dbReference type="EMBL" id="FNNG01000005">
    <property type="protein sequence ID" value="SDW91065.1"/>
    <property type="molecule type" value="Genomic_DNA"/>
</dbReference>
<dbReference type="InterPro" id="IPR013216">
    <property type="entry name" value="Methyltransf_11"/>
</dbReference>
<dbReference type="Pfam" id="PF08241">
    <property type="entry name" value="Methyltransf_11"/>
    <property type="match status" value="1"/>
</dbReference>
<accession>A0A1H2XE02</accession>
<evidence type="ECO:0000313" key="3">
    <source>
        <dbReference type="EMBL" id="SDW91065.1"/>
    </source>
</evidence>
<dbReference type="SUPFAM" id="SSF53335">
    <property type="entry name" value="S-adenosyl-L-methionine-dependent methyltransferases"/>
    <property type="match status" value="1"/>
</dbReference>
<keyword evidence="4" id="KW-1185">Reference proteome</keyword>
<gene>
    <name evidence="3" type="ORF">SAMN05660923_01416</name>
</gene>
<sequence>MDWNIIQLQVENIYNKLNISFTPFFLEAVQLFNKKGCRKVLDIGCSYGKHSIYLAENDFSVTSIDTNVQALEWLKEYIEKKYINNITVMRADMNHLPFEDSCFDAVICTSVLHHQCLKQIQNSISEIQRVLKQGGYFLFDILSIEDDSYGVGQEIEPNTFVGSREGEEDVPHHYTDIEELNKLLKDFSEMKIQKNQYHIVIDSENEIISRVFDVLAY</sequence>
<feature type="domain" description="Methyltransferase type 11" evidence="2">
    <location>
        <begin position="41"/>
        <end position="139"/>
    </location>
</feature>
<evidence type="ECO:0000256" key="1">
    <source>
        <dbReference type="ARBA" id="ARBA00022679"/>
    </source>
</evidence>
<dbReference type="AlphaFoldDB" id="A0A1H2XE02"/>